<dbReference type="PANTHER" id="PTHR43320:SF1">
    <property type="entry name" value="OS01G0105900 PROTEIN"/>
    <property type="match status" value="1"/>
</dbReference>
<evidence type="ECO:0000313" key="6">
    <source>
        <dbReference type="Proteomes" id="UP000000844"/>
    </source>
</evidence>
<evidence type="ECO:0000259" key="4">
    <source>
        <dbReference type="Pfam" id="PF00294"/>
    </source>
</evidence>
<dbReference type="PROSITE" id="PS00584">
    <property type="entry name" value="PFKB_KINASES_2"/>
    <property type="match status" value="1"/>
</dbReference>
<dbReference type="InterPro" id="IPR002173">
    <property type="entry name" value="Carboh/pur_kinase_PfkB_CS"/>
</dbReference>
<dbReference type="OrthoDB" id="9808601at2"/>
<dbReference type="SUPFAM" id="SSF53613">
    <property type="entry name" value="Ribokinase-like"/>
    <property type="match status" value="1"/>
</dbReference>
<evidence type="ECO:0000256" key="2">
    <source>
        <dbReference type="ARBA" id="ARBA00022679"/>
    </source>
</evidence>
<dbReference type="Gene3D" id="3.40.1190.20">
    <property type="match status" value="1"/>
</dbReference>
<dbReference type="InterPro" id="IPR052700">
    <property type="entry name" value="Carb_kinase_PfkB-like"/>
</dbReference>
<dbReference type="InterPro" id="IPR011611">
    <property type="entry name" value="PfkB_dom"/>
</dbReference>
<dbReference type="KEGG" id="sna:Snas_4369"/>
<dbReference type="HOGENOM" id="CLU_027634_12_0_11"/>
<name>D3Q3U9_STANL</name>
<dbReference type="InterPro" id="IPR029056">
    <property type="entry name" value="Ribokinase-like"/>
</dbReference>
<comment type="similarity">
    <text evidence="1">Belongs to the carbohydrate kinase PfkB family.</text>
</comment>
<protein>
    <submittedName>
        <fullName evidence="5">PfkB domain protein</fullName>
    </submittedName>
</protein>
<evidence type="ECO:0000256" key="3">
    <source>
        <dbReference type="ARBA" id="ARBA00022777"/>
    </source>
</evidence>
<evidence type="ECO:0000256" key="1">
    <source>
        <dbReference type="ARBA" id="ARBA00010688"/>
    </source>
</evidence>
<dbReference type="Pfam" id="PF00294">
    <property type="entry name" value="PfkB"/>
    <property type="match status" value="1"/>
</dbReference>
<sequence length="307" mass="32996">MTIDVLVVAGTGIDTTVTVDALPVSLSDSVGVPPIRDWVAHTGNGYALGLHTLGLATTFIDMIGDDPQAELITAAYRRHGLHFDHRVSPAGTPRAVNLVDATGRRQSFFDGRHPAELRMPEDLYQPYLDRARHVHMSIMNINRDMYDASGASSSTDLHDWDGHNPHHEHYALRSELVFLSAAALGDRRDAVMRRILTDGRAHTVVATDGGNGCFVAREATPVTHFPAIRPDRDLAGLDGWQGWSSVDSNGAGDAFGSGFLSHHLAGAPLEECVTAGMVAGAFACRSAGTHTEFIDAGTLRRACDALR</sequence>
<proteinExistence type="inferred from homology"/>
<accession>D3Q3U9</accession>
<evidence type="ECO:0000313" key="5">
    <source>
        <dbReference type="EMBL" id="ADD44016.1"/>
    </source>
</evidence>
<dbReference type="eggNOG" id="COG0524">
    <property type="taxonomic scope" value="Bacteria"/>
</dbReference>
<gene>
    <name evidence="5" type="ordered locus">Snas_4369</name>
</gene>
<keyword evidence="6" id="KW-1185">Reference proteome</keyword>
<organism evidence="5 6">
    <name type="scientific">Stackebrandtia nassauensis (strain DSM 44728 / CIP 108903 / NRRL B-16338 / NBRC 102104 / LLR-40K-21)</name>
    <dbReference type="NCBI Taxonomy" id="446470"/>
    <lineage>
        <taxon>Bacteria</taxon>
        <taxon>Bacillati</taxon>
        <taxon>Actinomycetota</taxon>
        <taxon>Actinomycetes</taxon>
        <taxon>Glycomycetales</taxon>
        <taxon>Glycomycetaceae</taxon>
        <taxon>Stackebrandtia</taxon>
    </lineage>
</organism>
<dbReference type="GO" id="GO:0016301">
    <property type="term" value="F:kinase activity"/>
    <property type="evidence" value="ECO:0007669"/>
    <property type="project" value="UniProtKB-KW"/>
</dbReference>
<dbReference type="PANTHER" id="PTHR43320">
    <property type="entry name" value="SUGAR KINASE"/>
    <property type="match status" value="1"/>
</dbReference>
<reference evidence="5 6" key="1">
    <citation type="journal article" date="2009" name="Stand. Genomic Sci.">
        <title>Complete genome sequence of Stackebrandtia nassauensis type strain (LLR-40K-21).</title>
        <authorList>
            <person name="Munk C."/>
            <person name="Lapidus A."/>
            <person name="Copeland A."/>
            <person name="Jando M."/>
            <person name="Mayilraj S."/>
            <person name="Glavina Del Rio T."/>
            <person name="Nolan M."/>
            <person name="Chen F."/>
            <person name="Lucas S."/>
            <person name="Tice H."/>
            <person name="Cheng J.F."/>
            <person name="Han C."/>
            <person name="Detter J.C."/>
            <person name="Bruce D."/>
            <person name="Goodwin L."/>
            <person name="Chain P."/>
            <person name="Pitluck S."/>
            <person name="Goker M."/>
            <person name="Ovchinikova G."/>
            <person name="Pati A."/>
            <person name="Ivanova N."/>
            <person name="Mavromatis K."/>
            <person name="Chen A."/>
            <person name="Palaniappan K."/>
            <person name="Land M."/>
            <person name="Hauser L."/>
            <person name="Chang Y.J."/>
            <person name="Jeffries C.D."/>
            <person name="Bristow J."/>
            <person name="Eisen J.A."/>
            <person name="Markowitz V."/>
            <person name="Hugenholtz P."/>
            <person name="Kyrpides N.C."/>
            <person name="Klenk H.P."/>
        </authorList>
    </citation>
    <scope>NUCLEOTIDE SEQUENCE [LARGE SCALE GENOMIC DNA]</scope>
    <source>
        <strain evidence="6">DSM 44728 / CIP 108903 / NRRL B-16338 / NBRC 102104 / LLR-40K-21</strain>
    </source>
</reference>
<keyword evidence="2" id="KW-0808">Transferase</keyword>
<dbReference type="RefSeq" id="WP_013019587.1">
    <property type="nucleotide sequence ID" value="NC_013947.1"/>
</dbReference>
<dbReference type="EMBL" id="CP001778">
    <property type="protein sequence ID" value="ADD44016.1"/>
    <property type="molecule type" value="Genomic_DNA"/>
</dbReference>
<dbReference type="STRING" id="446470.Snas_4369"/>
<dbReference type="AlphaFoldDB" id="D3Q3U9"/>
<feature type="domain" description="Carbohydrate kinase PfkB" evidence="4">
    <location>
        <begin position="173"/>
        <end position="291"/>
    </location>
</feature>
<keyword evidence="3" id="KW-0418">Kinase</keyword>
<dbReference type="Proteomes" id="UP000000844">
    <property type="component" value="Chromosome"/>
</dbReference>